<evidence type="ECO:0000313" key="2">
    <source>
        <dbReference type="Proteomes" id="UP000823674"/>
    </source>
</evidence>
<proteinExistence type="predicted"/>
<dbReference type="EMBL" id="JADBGQ010000009">
    <property type="protein sequence ID" value="KAG5378669.1"/>
    <property type="molecule type" value="Genomic_DNA"/>
</dbReference>
<keyword evidence="2" id="KW-1185">Reference proteome</keyword>
<sequence length="86" mass="9150">MEPHHLGSSPAWNLKPSTLLYTAAPPPPTISYCISPNAGASPLRLPVNSGSHLVTRTGHGQIWYFLGLAHYLVAENPSSTPSHPSP</sequence>
<protein>
    <submittedName>
        <fullName evidence="1">Uncharacterized protein</fullName>
    </submittedName>
</protein>
<gene>
    <name evidence="1" type="primary">A07p011470.1_BraROA</name>
    <name evidence="1" type="ORF">IGI04_026511</name>
</gene>
<comment type="caution">
    <text evidence="1">The sequence shown here is derived from an EMBL/GenBank/DDBJ whole genome shotgun (WGS) entry which is preliminary data.</text>
</comment>
<organism evidence="1 2">
    <name type="scientific">Brassica rapa subsp. trilocularis</name>
    <dbReference type="NCBI Taxonomy" id="1813537"/>
    <lineage>
        <taxon>Eukaryota</taxon>
        <taxon>Viridiplantae</taxon>
        <taxon>Streptophyta</taxon>
        <taxon>Embryophyta</taxon>
        <taxon>Tracheophyta</taxon>
        <taxon>Spermatophyta</taxon>
        <taxon>Magnoliopsida</taxon>
        <taxon>eudicotyledons</taxon>
        <taxon>Gunneridae</taxon>
        <taxon>Pentapetalae</taxon>
        <taxon>rosids</taxon>
        <taxon>malvids</taxon>
        <taxon>Brassicales</taxon>
        <taxon>Brassicaceae</taxon>
        <taxon>Brassiceae</taxon>
        <taxon>Brassica</taxon>
    </lineage>
</organism>
<evidence type="ECO:0000313" key="1">
    <source>
        <dbReference type="EMBL" id="KAG5378669.1"/>
    </source>
</evidence>
<dbReference type="Proteomes" id="UP000823674">
    <property type="component" value="Chromosome A07"/>
</dbReference>
<accession>A0ABQ7KWA0</accession>
<name>A0ABQ7KWA0_BRACM</name>
<reference evidence="1 2" key="1">
    <citation type="submission" date="2021-03" db="EMBL/GenBank/DDBJ databases">
        <authorList>
            <person name="King G.J."/>
            <person name="Bancroft I."/>
            <person name="Baten A."/>
            <person name="Bloomfield J."/>
            <person name="Borpatragohain P."/>
            <person name="He Z."/>
            <person name="Irish N."/>
            <person name="Irwin J."/>
            <person name="Liu K."/>
            <person name="Mauleon R.P."/>
            <person name="Moore J."/>
            <person name="Morris R."/>
            <person name="Ostergaard L."/>
            <person name="Wang B."/>
            <person name="Wells R."/>
        </authorList>
    </citation>
    <scope>NUCLEOTIDE SEQUENCE [LARGE SCALE GENOMIC DNA]</scope>
    <source>
        <strain evidence="1">R-o-18</strain>
        <tissue evidence="1">Leaf</tissue>
    </source>
</reference>